<accession>A0AB34ISF8</accession>
<evidence type="ECO:0000313" key="4">
    <source>
        <dbReference type="EMBL" id="KAL1504384.1"/>
    </source>
</evidence>
<comment type="caution">
    <text evidence="4">The sequence shown here is derived from an EMBL/GenBank/DDBJ whole genome shotgun (WGS) entry which is preliminary data.</text>
</comment>
<feature type="region of interest" description="Disordered" evidence="2">
    <location>
        <begin position="298"/>
        <end position="388"/>
    </location>
</feature>
<protein>
    <recommendedName>
        <fullName evidence="6">START domain-containing protein</fullName>
    </recommendedName>
</protein>
<keyword evidence="1" id="KW-0175">Coiled coil</keyword>
<dbReference type="SUPFAM" id="SSF48452">
    <property type="entry name" value="TPR-like"/>
    <property type="match status" value="1"/>
</dbReference>
<evidence type="ECO:0008006" key="6">
    <source>
        <dbReference type="Google" id="ProtNLM"/>
    </source>
</evidence>
<keyword evidence="3" id="KW-0812">Transmembrane</keyword>
<evidence type="ECO:0000256" key="2">
    <source>
        <dbReference type="SAM" id="MobiDB-lite"/>
    </source>
</evidence>
<dbReference type="Gene3D" id="1.25.40.10">
    <property type="entry name" value="Tetratricopeptide repeat domain"/>
    <property type="match status" value="1"/>
</dbReference>
<feature type="transmembrane region" description="Helical" evidence="3">
    <location>
        <begin position="102"/>
        <end position="122"/>
    </location>
</feature>
<dbReference type="SUPFAM" id="SSF55961">
    <property type="entry name" value="Bet v1-like"/>
    <property type="match status" value="1"/>
</dbReference>
<reference evidence="4 5" key="1">
    <citation type="journal article" date="2024" name="Science">
        <title>Giant polyketide synthase enzymes in the biosynthesis of giant marine polyether toxins.</title>
        <authorList>
            <person name="Fallon T.R."/>
            <person name="Shende V.V."/>
            <person name="Wierzbicki I.H."/>
            <person name="Pendleton A.L."/>
            <person name="Watervoot N.F."/>
            <person name="Auber R.P."/>
            <person name="Gonzalez D.J."/>
            <person name="Wisecaver J.H."/>
            <person name="Moore B.S."/>
        </authorList>
    </citation>
    <scope>NUCLEOTIDE SEQUENCE [LARGE SCALE GENOMIC DNA]</scope>
    <source>
        <strain evidence="4 5">12B1</strain>
    </source>
</reference>
<keyword evidence="3" id="KW-1133">Transmembrane helix</keyword>
<dbReference type="AlphaFoldDB" id="A0AB34ISF8"/>
<dbReference type="PANTHER" id="PTHR34560">
    <property type="entry name" value="POLYKETIDE CYCLASE/DEHYDRASE/LIPID TRANSPORT SUPERFAMILY PROTEIN"/>
    <property type="match status" value="1"/>
</dbReference>
<dbReference type="InterPro" id="IPR023393">
    <property type="entry name" value="START-like_dom_sf"/>
</dbReference>
<evidence type="ECO:0000256" key="1">
    <source>
        <dbReference type="SAM" id="Coils"/>
    </source>
</evidence>
<keyword evidence="3" id="KW-0472">Membrane</keyword>
<feature type="compositionally biased region" description="Basic and acidic residues" evidence="2">
    <location>
        <begin position="417"/>
        <end position="442"/>
    </location>
</feature>
<feature type="region of interest" description="Disordered" evidence="2">
    <location>
        <begin position="417"/>
        <end position="490"/>
    </location>
</feature>
<feature type="compositionally biased region" description="Pro residues" evidence="2">
    <location>
        <begin position="313"/>
        <end position="324"/>
    </location>
</feature>
<feature type="compositionally biased region" description="Low complexity" evidence="2">
    <location>
        <begin position="325"/>
        <end position="334"/>
    </location>
</feature>
<dbReference type="PANTHER" id="PTHR34560:SF1">
    <property type="entry name" value="START DOMAIN-CONTAINING PROTEIN"/>
    <property type="match status" value="1"/>
</dbReference>
<feature type="compositionally biased region" description="Basic and acidic residues" evidence="2">
    <location>
        <begin position="335"/>
        <end position="344"/>
    </location>
</feature>
<proteinExistence type="predicted"/>
<gene>
    <name evidence="4" type="ORF">AB1Y20_010790</name>
</gene>
<sequence>MKTPKPSPDVLFLNAEELDIAAKLRSYQRKILSLRVANGESAATLDGLREWKARRSRASRRPRSEAEEYRIARRVQRVVQFTCAVQIAFAVLLSWLRLRALPLLALFALGSAGGLAASFACVQRRAWLCTALNCVYLLASLSFLVEAGLTIHADEASARADPWVAGCNDTTSANESASLCAHAAASQAREASWLYSAVTAVDALANMVGSALAAYALVHPLALHRYETVALDEEAADARGDGGRGMMNIGPYCDAELSDVDEPTDEMELQPIEAWVNAGEVGTPLVFMPVKQKLPLVTPPTTAGQSASATPLLLPPPSSSPPPLAASAPVPAAPSDEHREEEASVRQPASGGLVPRVEATAVDSSEDEAEHDAGAPCGEGAVSTGAGAGESIIEGPARVTQGAEAIVSADCEGAHEIRRASGVDEGYEASRGEEGGRERGGEEDKEAGEEENDEAEGEEEEEEGEEEEEEEEEEGEEGEEGEESSTLGSLRERWRIGVAGLRDFKDAAKGMGVAGLKEAAVDALKQVADGKTYTAEELIERAKALNREGKYKRACEAIEAAYALDPKVSTAISAANLRLKLGDHAKAASAYRKVLAMVGSEGGPNEREREMARTKLKDAEELLRAAAVNISFLSRKGEPRALEWFVKQLQDLNEELFSESATLYSEHGVALQDGVREIVRLVKANRLLAAGQVLRPVEKLITKACLTPRDEQERRWLTTARTVLNELRSRCGEAQVALKEFDEESSAGWRAAQESQGVRTEWRPANDGTLWVRMEGAIDGADLTHAVAVAHESELWPRWVPLCSHAEVLANLGQFEKVSWLQFDLPVMKRAAIIHWSLTDSLLERQSLLLLGASVDEAYVERPANTGSFTIADFRAIKVLLRPLTRTSARIRCVANIDLKANVPQSMMSIVTKKVAGAILSQLAREAQRVTRDSMDVGGADSNPWLRSMEEHRDFYRVIQDNFEKYFDLYGEEEA</sequence>
<dbReference type="Gene3D" id="3.30.530.20">
    <property type="match status" value="1"/>
</dbReference>
<evidence type="ECO:0000256" key="3">
    <source>
        <dbReference type="SAM" id="Phobius"/>
    </source>
</evidence>
<feature type="transmembrane region" description="Helical" evidence="3">
    <location>
        <begin position="134"/>
        <end position="153"/>
    </location>
</feature>
<evidence type="ECO:0000313" key="5">
    <source>
        <dbReference type="Proteomes" id="UP001515480"/>
    </source>
</evidence>
<keyword evidence="5" id="KW-1185">Reference proteome</keyword>
<feature type="compositionally biased region" description="Acidic residues" evidence="2">
    <location>
        <begin position="443"/>
        <end position="483"/>
    </location>
</feature>
<name>A0AB34ISF8_PRYPA</name>
<organism evidence="4 5">
    <name type="scientific">Prymnesium parvum</name>
    <name type="common">Toxic golden alga</name>
    <dbReference type="NCBI Taxonomy" id="97485"/>
    <lineage>
        <taxon>Eukaryota</taxon>
        <taxon>Haptista</taxon>
        <taxon>Haptophyta</taxon>
        <taxon>Prymnesiophyceae</taxon>
        <taxon>Prymnesiales</taxon>
        <taxon>Prymnesiaceae</taxon>
        <taxon>Prymnesium</taxon>
    </lineage>
</organism>
<dbReference type="Proteomes" id="UP001515480">
    <property type="component" value="Unassembled WGS sequence"/>
</dbReference>
<dbReference type="InterPro" id="IPR011990">
    <property type="entry name" value="TPR-like_helical_dom_sf"/>
</dbReference>
<feature type="transmembrane region" description="Helical" evidence="3">
    <location>
        <begin position="78"/>
        <end position="96"/>
    </location>
</feature>
<dbReference type="EMBL" id="JBGBPQ010000020">
    <property type="protein sequence ID" value="KAL1504384.1"/>
    <property type="molecule type" value="Genomic_DNA"/>
</dbReference>
<feature type="coiled-coil region" evidence="1">
    <location>
        <begin position="609"/>
        <end position="636"/>
    </location>
</feature>